<accession>A0A9P6RA58</accession>
<dbReference type="Pfam" id="PF00578">
    <property type="entry name" value="AhpC-TSA"/>
    <property type="match status" value="1"/>
</dbReference>
<dbReference type="SUPFAM" id="SSF52833">
    <property type="entry name" value="Thioredoxin-like"/>
    <property type="match status" value="1"/>
</dbReference>
<reference evidence="2" key="1">
    <citation type="journal article" date="2020" name="Fungal Divers.">
        <title>Resolving the Mortierellaceae phylogeny through synthesis of multi-gene phylogenetics and phylogenomics.</title>
        <authorList>
            <person name="Vandepol N."/>
            <person name="Liber J."/>
            <person name="Desiro A."/>
            <person name="Na H."/>
            <person name="Kennedy M."/>
            <person name="Barry K."/>
            <person name="Grigoriev I.V."/>
            <person name="Miller A.N."/>
            <person name="O'Donnell K."/>
            <person name="Stajich J.E."/>
            <person name="Bonito G."/>
        </authorList>
    </citation>
    <scope>NUCLEOTIDE SEQUENCE</scope>
    <source>
        <strain evidence="2">REB-010B</strain>
    </source>
</reference>
<dbReference type="InterPro" id="IPR013766">
    <property type="entry name" value="Thioredoxin_domain"/>
</dbReference>
<comment type="caution">
    <text evidence="2">The sequence shown here is derived from an EMBL/GenBank/DDBJ whole genome shotgun (WGS) entry which is preliminary data.</text>
</comment>
<feature type="domain" description="Thioredoxin" evidence="1">
    <location>
        <begin position="92"/>
        <end position="248"/>
    </location>
</feature>
<evidence type="ECO:0000313" key="3">
    <source>
        <dbReference type="Proteomes" id="UP000738325"/>
    </source>
</evidence>
<dbReference type="Gene3D" id="3.40.30.10">
    <property type="entry name" value="Glutaredoxin"/>
    <property type="match status" value="1"/>
</dbReference>
<dbReference type="Proteomes" id="UP000738325">
    <property type="component" value="Unassembled WGS sequence"/>
</dbReference>
<dbReference type="InterPro" id="IPR000866">
    <property type="entry name" value="AhpC/TSA"/>
</dbReference>
<dbReference type="InterPro" id="IPR036249">
    <property type="entry name" value="Thioredoxin-like_sf"/>
</dbReference>
<name>A0A9P6RA58_9FUNG</name>
<organism evidence="2 3">
    <name type="scientific">Dissophora globulifera</name>
    <dbReference type="NCBI Taxonomy" id="979702"/>
    <lineage>
        <taxon>Eukaryota</taxon>
        <taxon>Fungi</taxon>
        <taxon>Fungi incertae sedis</taxon>
        <taxon>Mucoromycota</taxon>
        <taxon>Mortierellomycotina</taxon>
        <taxon>Mortierellomycetes</taxon>
        <taxon>Mortierellales</taxon>
        <taxon>Mortierellaceae</taxon>
        <taxon>Dissophora</taxon>
    </lineage>
</organism>
<protein>
    <recommendedName>
        <fullName evidence="1">Thioredoxin domain-containing protein</fullName>
    </recommendedName>
</protein>
<proteinExistence type="predicted"/>
<dbReference type="CDD" id="cd02966">
    <property type="entry name" value="TlpA_like_family"/>
    <property type="match status" value="1"/>
</dbReference>
<dbReference type="AlphaFoldDB" id="A0A9P6RA58"/>
<evidence type="ECO:0000259" key="1">
    <source>
        <dbReference type="PROSITE" id="PS51352"/>
    </source>
</evidence>
<sequence length="251" mass="28278">MTPNPPLTDAEILLIEAYTAILNEPFEDKYDDRWEDEPFDRAVDAFKARAEEIGFEDAFEVLARFNVKSYESLRAHLKKGPAMCFRPGWKSPLLGEKIDPVALVSKCKHMSGPEFTGGYRVVVLDFWASWCDPCIQSGPELSDLADEFSGRIAVIGINNESIFGETREPDIEHMRQFLDDNQDGFRYTIFVDSVEGYAKDSVYNPGQYRGIPCVILIVDGVVQYVGSPQETFRPTLEEALEAVEASSAREE</sequence>
<keyword evidence="3" id="KW-1185">Reference proteome</keyword>
<gene>
    <name evidence="2" type="ORF">BGZ99_007632</name>
</gene>
<dbReference type="PANTHER" id="PTHR42852">
    <property type="entry name" value="THIOL:DISULFIDE INTERCHANGE PROTEIN DSBE"/>
    <property type="match status" value="1"/>
</dbReference>
<dbReference type="PANTHER" id="PTHR42852:SF13">
    <property type="entry name" value="PROTEIN DIPZ"/>
    <property type="match status" value="1"/>
</dbReference>
<dbReference type="GO" id="GO:0016209">
    <property type="term" value="F:antioxidant activity"/>
    <property type="evidence" value="ECO:0007669"/>
    <property type="project" value="InterPro"/>
</dbReference>
<dbReference type="EMBL" id="JAAAIP010000558">
    <property type="protein sequence ID" value="KAG0315159.1"/>
    <property type="molecule type" value="Genomic_DNA"/>
</dbReference>
<evidence type="ECO:0000313" key="2">
    <source>
        <dbReference type="EMBL" id="KAG0315159.1"/>
    </source>
</evidence>
<dbReference type="GO" id="GO:0016491">
    <property type="term" value="F:oxidoreductase activity"/>
    <property type="evidence" value="ECO:0007669"/>
    <property type="project" value="InterPro"/>
</dbReference>
<dbReference type="PROSITE" id="PS51352">
    <property type="entry name" value="THIOREDOXIN_2"/>
    <property type="match status" value="1"/>
</dbReference>
<dbReference type="InterPro" id="IPR050553">
    <property type="entry name" value="Thioredoxin_ResA/DsbE_sf"/>
</dbReference>
<dbReference type="OrthoDB" id="2121326at2759"/>